<dbReference type="InterPro" id="IPR030976">
    <property type="entry name" value="Mod_pep_NH_fam"/>
</dbReference>
<protein>
    <recommendedName>
        <fullName evidence="4">Nif11 domain-containing protein</fullName>
    </recommendedName>
</protein>
<dbReference type="NCBIfam" id="TIGR04509">
    <property type="entry name" value="mod_pep_NH_fam"/>
    <property type="match status" value="1"/>
</dbReference>
<evidence type="ECO:0000313" key="3">
    <source>
        <dbReference type="Proteomes" id="UP000218824"/>
    </source>
</evidence>
<dbReference type="AlphaFoldDB" id="A0AAU9B892"/>
<feature type="region of interest" description="Disordered" evidence="1">
    <location>
        <begin position="105"/>
        <end position="124"/>
    </location>
</feature>
<reference evidence="2 3" key="1">
    <citation type="journal article" date="2017" name="DNA Res.">
        <title>Complete genome sequence and expression profile of the commercial lytic enzyme producer Lysobacter enzymogenes M497-1.</title>
        <authorList>
            <person name="Takami H."/>
            <person name="Toyoda A."/>
            <person name="Uchiyama I."/>
            <person name="Itoh T."/>
            <person name="Takaki Y."/>
            <person name="Arai W."/>
            <person name="Nishi S."/>
            <person name="Kawai M."/>
            <person name="Shinya K."/>
            <person name="Ikeda H."/>
        </authorList>
    </citation>
    <scope>NUCLEOTIDE SEQUENCE [LARGE SCALE GENOMIC DNA]</scope>
    <source>
        <strain evidence="2 3">M497-1</strain>
    </source>
</reference>
<dbReference type="Proteomes" id="UP000218824">
    <property type="component" value="Chromosome"/>
</dbReference>
<accession>A0AAU9B892</accession>
<dbReference type="GeneID" id="83066489"/>
<name>A0AAU9B892_LYSEN</name>
<dbReference type="RefSeq" id="WP_096382310.1">
    <property type="nucleotide sequence ID" value="NZ_AP014940.1"/>
</dbReference>
<proteinExistence type="predicted"/>
<evidence type="ECO:0000313" key="2">
    <source>
        <dbReference type="EMBL" id="BAW00202.1"/>
    </source>
</evidence>
<organism evidence="2 3">
    <name type="scientific">Lysobacter enzymogenes</name>
    <dbReference type="NCBI Taxonomy" id="69"/>
    <lineage>
        <taxon>Bacteria</taxon>
        <taxon>Pseudomonadati</taxon>
        <taxon>Pseudomonadota</taxon>
        <taxon>Gammaproteobacteria</taxon>
        <taxon>Lysobacterales</taxon>
        <taxon>Lysobacteraceae</taxon>
        <taxon>Lysobacter</taxon>
    </lineage>
</organism>
<evidence type="ECO:0008006" key="4">
    <source>
        <dbReference type="Google" id="ProtNLM"/>
    </source>
</evidence>
<dbReference type="EMBL" id="AP014940">
    <property type="protein sequence ID" value="BAW00202.1"/>
    <property type="molecule type" value="Genomic_DNA"/>
</dbReference>
<sequence>MANNESGEGHPPLSAQVADKLLDLLSKDDGFRELFAKDPIAALAKAGHPPAQALVDGGAYSPAAFTCMVTRAIAPKDEIEAARLEIRSVLTSASSHTNPHCFEAGRIGEATSGFGDGGTPSSDS</sequence>
<gene>
    <name evidence="2" type="ORF">LEN_4714</name>
</gene>
<evidence type="ECO:0000256" key="1">
    <source>
        <dbReference type="SAM" id="MobiDB-lite"/>
    </source>
</evidence>
<dbReference type="KEGG" id="lem:LEN_4714"/>